<dbReference type="InterPro" id="IPR021109">
    <property type="entry name" value="Peptidase_aspartic_dom_sf"/>
</dbReference>
<name>A0ABD3BBZ3_9LAMI</name>
<gene>
    <name evidence="6" type="ORF">CASFOL_040562</name>
</gene>
<evidence type="ECO:0000259" key="5">
    <source>
        <dbReference type="PROSITE" id="PS51767"/>
    </source>
</evidence>
<reference evidence="7" key="1">
    <citation type="journal article" date="2024" name="IScience">
        <title>Strigolactones Initiate the Formation of Haustorium-like Structures in Castilleja.</title>
        <authorList>
            <person name="Buerger M."/>
            <person name="Peterson D."/>
            <person name="Chory J."/>
        </authorList>
    </citation>
    <scope>NUCLEOTIDE SEQUENCE [LARGE SCALE GENOMIC DNA]</scope>
</reference>
<comment type="similarity">
    <text evidence="1">Belongs to the peptidase A1 family.</text>
</comment>
<proteinExistence type="inferred from homology"/>
<organism evidence="6 7">
    <name type="scientific">Castilleja foliolosa</name>
    <dbReference type="NCBI Taxonomy" id="1961234"/>
    <lineage>
        <taxon>Eukaryota</taxon>
        <taxon>Viridiplantae</taxon>
        <taxon>Streptophyta</taxon>
        <taxon>Embryophyta</taxon>
        <taxon>Tracheophyta</taxon>
        <taxon>Spermatophyta</taxon>
        <taxon>Magnoliopsida</taxon>
        <taxon>eudicotyledons</taxon>
        <taxon>Gunneridae</taxon>
        <taxon>Pentapetalae</taxon>
        <taxon>asterids</taxon>
        <taxon>lamiids</taxon>
        <taxon>Lamiales</taxon>
        <taxon>Orobanchaceae</taxon>
        <taxon>Pedicularideae</taxon>
        <taxon>Castillejinae</taxon>
        <taxon>Castilleja</taxon>
    </lineage>
</organism>
<dbReference type="Gene3D" id="2.40.70.10">
    <property type="entry name" value="Acid Proteases"/>
    <property type="match status" value="1"/>
</dbReference>
<dbReference type="InterPro" id="IPR033121">
    <property type="entry name" value="PEPTIDASE_A1"/>
</dbReference>
<feature type="chain" id="PRO_5044791118" description="Peptidase A1 domain-containing protein" evidence="4">
    <location>
        <begin position="24"/>
        <end position="257"/>
    </location>
</feature>
<dbReference type="Pfam" id="PF14543">
    <property type="entry name" value="TAXi_N"/>
    <property type="match status" value="1"/>
</dbReference>
<dbReference type="InterPro" id="IPR032861">
    <property type="entry name" value="TAXi_N"/>
</dbReference>
<dbReference type="GO" id="GO:0006508">
    <property type="term" value="P:proteolysis"/>
    <property type="evidence" value="ECO:0007669"/>
    <property type="project" value="UniProtKB-KW"/>
</dbReference>
<dbReference type="PANTHER" id="PTHR47967">
    <property type="entry name" value="OS07G0603500 PROTEIN-RELATED"/>
    <property type="match status" value="1"/>
</dbReference>
<evidence type="ECO:0000313" key="7">
    <source>
        <dbReference type="Proteomes" id="UP001632038"/>
    </source>
</evidence>
<evidence type="ECO:0000256" key="1">
    <source>
        <dbReference type="ARBA" id="ARBA00007447"/>
    </source>
</evidence>
<dbReference type="PROSITE" id="PS51767">
    <property type="entry name" value="PEPTIDASE_A1"/>
    <property type="match status" value="1"/>
</dbReference>
<keyword evidence="7" id="KW-1185">Reference proteome</keyword>
<dbReference type="PANTHER" id="PTHR47967:SF69">
    <property type="entry name" value="ASPARTIC PROTEINASE NANA, CHLOROPLAST"/>
    <property type="match status" value="1"/>
</dbReference>
<keyword evidence="2" id="KW-0645">Protease</keyword>
<evidence type="ECO:0000313" key="6">
    <source>
        <dbReference type="EMBL" id="KAL3614901.1"/>
    </source>
</evidence>
<accession>A0ABD3BBZ3</accession>
<feature type="domain" description="Peptidase A1" evidence="5">
    <location>
        <begin position="112"/>
        <end position="257"/>
    </location>
</feature>
<protein>
    <recommendedName>
        <fullName evidence="5">Peptidase A1 domain-containing protein</fullName>
    </recommendedName>
</protein>
<dbReference type="GO" id="GO:0008233">
    <property type="term" value="F:peptidase activity"/>
    <property type="evidence" value="ECO:0007669"/>
    <property type="project" value="UniProtKB-KW"/>
</dbReference>
<evidence type="ECO:0000256" key="4">
    <source>
        <dbReference type="SAM" id="SignalP"/>
    </source>
</evidence>
<dbReference type="SUPFAM" id="SSF50630">
    <property type="entry name" value="Acid proteases"/>
    <property type="match status" value="1"/>
</dbReference>
<keyword evidence="4" id="KW-0732">Signal</keyword>
<dbReference type="AlphaFoldDB" id="A0ABD3BBZ3"/>
<evidence type="ECO:0000256" key="3">
    <source>
        <dbReference type="ARBA" id="ARBA00022801"/>
    </source>
</evidence>
<dbReference type="Proteomes" id="UP001632038">
    <property type="component" value="Unassembled WGS sequence"/>
</dbReference>
<keyword evidence="3" id="KW-0378">Hydrolase</keyword>
<dbReference type="EMBL" id="JAVIJP010000100">
    <property type="protein sequence ID" value="KAL3614901.1"/>
    <property type="molecule type" value="Genomic_DNA"/>
</dbReference>
<dbReference type="InterPro" id="IPR051708">
    <property type="entry name" value="Plant_Aspart_Prot_A1"/>
</dbReference>
<feature type="signal peptide" evidence="4">
    <location>
        <begin position="1"/>
        <end position="23"/>
    </location>
</feature>
<sequence>MAINSQQKHILIILLLTINVANPLIKLSESARTTKFDLIHRDQLPGRQHLTLAERVKQMLYRDMIHLQRLQTNHHNYKQQQNVGPRRQTLEDKKVAAVSKIRSGYDDSSGEYFVEITMGTPPKKFLLVADTASDLTWVHCNYTAGNNNNQNPDQTVVFDADNSTSFKTIDCSSTMCQEDLRSLWSLPDQCPQQNDNICHYNYTGTYNGDFGITQGIFAEETVTFDLTDGTTSAVNNTLIGCSSYSSQGIDQLAHYRF</sequence>
<comment type="caution">
    <text evidence="6">The sequence shown here is derived from an EMBL/GenBank/DDBJ whole genome shotgun (WGS) entry which is preliminary data.</text>
</comment>
<evidence type="ECO:0000256" key="2">
    <source>
        <dbReference type="ARBA" id="ARBA00022670"/>
    </source>
</evidence>